<dbReference type="PANTHER" id="PTHR43744:SF8">
    <property type="entry name" value="SN-GLYCEROL-3-PHOSPHATE TRANSPORT SYSTEM PERMEASE PROTEIN UGPE"/>
    <property type="match status" value="1"/>
</dbReference>
<dbReference type="GO" id="GO:0005886">
    <property type="term" value="C:plasma membrane"/>
    <property type="evidence" value="ECO:0007669"/>
    <property type="project" value="UniProtKB-SubCell"/>
</dbReference>
<dbReference type="SUPFAM" id="SSF161098">
    <property type="entry name" value="MetI-like"/>
    <property type="match status" value="1"/>
</dbReference>
<keyword evidence="6 7" id="KW-0472">Membrane</keyword>
<keyword evidence="10" id="KW-1185">Reference proteome</keyword>
<evidence type="ECO:0000256" key="4">
    <source>
        <dbReference type="ARBA" id="ARBA00022692"/>
    </source>
</evidence>
<proteinExistence type="inferred from homology"/>
<feature type="transmembrane region" description="Helical" evidence="7">
    <location>
        <begin position="70"/>
        <end position="91"/>
    </location>
</feature>
<name>A0A6B8RVG6_9BACL</name>
<feature type="transmembrane region" description="Helical" evidence="7">
    <location>
        <begin position="178"/>
        <end position="203"/>
    </location>
</feature>
<dbReference type="InterPro" id="IPR000515">
    <property type="entry name" value="MetI-like"/>
</dbReference>
<reference evidence="10" key="1">
    <citation type="submission" date="2018-11" db="EMBL/GenBank/DDBJ databases">
        <title>Complete genome sequence of Paenibacillus sp. ML311-T8.</title>
        <authorList>
            <person name="Nam Y.-D."/>
            <person name="Kang J."/>
            <person name="Chung W.-H."/>
            <person name="Park Y.S."/>
        </authorList>
    </citation>
    <scope>NUCLEOTIDE SEQUENCE [LARGE SCALE GENOMIC DNA]</scope>
    <source>
        <strain evidence="10">ML311-T8</strain>
    </source>
</reference>
<evidence type="ECO:0000256" key="5">
    <source>
        <dbReference type="ARBA" id="ARBA00022989"/>
    </source>
</evidence>
<dbReference type="Gene3D" id="1.10.3720.10">
    <property type="entry name" value="MetI-like"/>
    <property type="match status" value="1"/>
</dbReference>
<feature type="domain" description="ABC transmembrane type-1" evidence="8">
    <location>
        <begin position="66"/>
        <end position="257"/>
    </location>
</feature>
<accession>A0A6B8RVG6</accession>
<keyword evidence="5 7" id="KW-1133">Transmembrane helix</keyword>
<dbReference type="Pfam" id="PF00528">
    <property type="entry name" value="BPD_transp_1"/>
    <property type="match status" value="1"/>
</dbReference>
<gene>
    <name evidence="9" type="ORF">EHS13_35855</name>
</gene>
<organism evidence="9 10">
    <name type="scientific">Paenibacillus psychroresistens</name>
    <dbReference type="NCBI Taxonomy" id="1778678"/>
    <lineage>
        <taxon>Bacteria</taxon>
        <taxon>Bacillati</taxon>
        <taxon>Bacillota</taxon>
        <taxon>Bacilli</taxon>
        <taxon>Bacillales</taxon>
        <taxon>Paenibacillaceae</taxon>
        <taxon>Paenibacillus</taxon>
    </lineage>
</organism>
<dbReference type="Proteomes" id="UP000426246">
    <property type="component" value="Chromosome"/>
</dbReference>
<feature type="transmembrane region" description="Helical" evidence="7">
    <location>
        <begin position="134"/>
        <end position="157"/>
    </location>
</feature>
<comment type="subcellular location">
    <subcellularLocation>
        <location evidence="1 7">Cell membrane</location>
        <topology evidence="1 7">Multi-pass membrane protein</topology>
    </subcellularLocation>
</comment>
<dbReference type="PROSITE" id="PS50928">
    <property type="entry name" value="ABC_TM1"/>
    <property type="match status" value="1"/>
</dbReference>
<evidence type="ECO:0000256" key="3">
    <source>
        <dbReference type="ARBA" id="ARBA00022475"/>
    </source>
</evidence>
<evidence type="ECO:0000256" key="6">
    <source>
        <dbReference type="ARBA" id="ARBA00023136"/>
    </source>
</evidence>
<dbReference type="OrthoDB" id="9772609at2"/>
<evidence type="ECO:0000256" key="2">
    <source>
        <dbReference type="ARBA" id="ARBA00022448"/>
    </source>
</evidence>
<keyword evidence="3" id="KW-1003">Cell membrane</keyword>
<feature type="transmembrane region" description="Helical" evidence="7">
    <location>
        <begin position="98"/>
        <end position="122"/>
    </location>
</feature>
<evidence type="ECO:0000259" key="8">
    <source>
        <dbReference type="PROSITE" id="PS50928"/>
    </source>
</evidence>
<protein>
    <submittedName>
        <fullName evidence="9">Carbohydrate ABC transporter permease</fullName>
    </submittedName>
</protein>
<dbReference type="AlphaFoldDB" id="A0A6B8RVG6"/>
<keyword evidence="2 7" id="KW-0813">Transport</keyword>
<dbReference type="KEGG" id="ppsc:EHS13_35855"/>
<feature type="transmembrane region" description="Helical" evidence="7">
    <location>
        <begin position="236"/>
        <end position="256"/>
    </location>
</feature>
<evidence type="ECO:0000313" key="10">
    <source>
        <dbReference type="Proteomes" id="UP000426246"/>
    </source>
</evidence>
<evidence type="ECO:0000256" key="7">
    <source>
        <dbReference type="RuleBase" id="RU363032"/>
    </source>
</evidence>
<sequence>MRKTHALVFIVVLLLALFFLLPFYVAILMALKTSQESFLSFYGLPHGLHLDNFISAWKTSHYIRGLSNSLIVTIGSVLLIIAVSGLAGYAIARKRGWYYQLVFLLFLAGIMVPFQVTMLPLYKLGKTLHMINTQWGIILLYGGFGLQTAVFLYVGFIRAISREIEEAAKIDGCSTPGIFFRIIFPLLKPLTATVAVINAIYIWNDFLLPLLFLQKEKFRTIPLQQYFFFGQYSSQLNLAFAYAVMGMIPIVIFFLLMQKFIVKGISAGAIKG</sequence>
<comment type="similarity">
    <text evidence="7">Belongs to the binding-protein-dependent transport system permease family.</text>
</comment>
<dbReference type="InterPro" id="IPR035906">
    <property type="entry name" value="MetI-like_sf"/>
</dbReference>
<dbReference type="EMBL" id="CP034235">
    <property type="protein sequence ID" value="QGQ99862.1"/>
    <property type="molecule type" value="Genomic_DNA"/>
</dbReference>
<evidence type="ECO:0000313" key="9">
    <source>
        <dbReference type="EMBL" id="QGQ99862.1"/>
    </source>
</evidence>
<dbReference type="RefSeq" id="WP_155705130.1">
    <property type="nucleotide sequence ID" value="NZ_CP034235.1"/>
</dbReference>
<keyword evidence="4 7" id="KW-0812">Transmembrane</keyword>
<dbReference type="PANTHER" id="PTHR43744">
    <property type="entry name" value="ABC TRANSPORTER PERMEASE PROTEIN MG189-RELATED-RELATED"/>
    <property type="match status" value="1"/>
</dbReference>
<dbReference type="GO" id="GO:0055085">
    <property type="term" value="P:transmembrane transport"/>
    <property type="evidence" value="ECO:0007669"/>
    <property type="project" value="InterPro"/>
</dbReference>
<evidence type="ECO:0000256" key="1">
    <source>
        <dbReference type="ARBA" id="ARBA00004651"/>
    </source>
</evidence>
<dbReference type="CDD" id="cd06261">
    <property type="entry name" value="TM_PBP2"/>
    <property type="match status" value="1"/>
</dbReference>
<feature type="transmembrane region" description="Helical" evidence="7">
    <location>
        <begin position="7"/>
        <end position="31"/>
    </location>
</feature>